<reference evidence="5" key="1">
    <citation type="submission" date="2013-03" db="EMBL/GenBank/DDBJ databases">
        <title>The Genome Sequence of Anopheles epiroticus epiroticus2.</title>
        <authorList>
            <consortium name="The Broad Institute Genomics Platform"/>
            <person name="Neafsey D.E."/>
            <person name="Howell P."/>
            <person name="Walker B."/>
            <person name="Young S.K."/>
            <person name="Zeng Q."/>
            <person name="Gargeya S."/>
            <person name="Fitzgerald M."/>
            <person name="Haas B."/>
            <person name="Abouelleil A."/>
            <person name="Allen A.W."/>
            <person name="Alvarado L."/>
            <person name="Arachchi H.M."/>
            <person name="Berlin A.M."/>
            <person name="Chapman S.B."/>
            <person name="Gainer-Dewar J."/>
            <person name="Goldberg J."/>
            <person name="Griggs A."/>
            <person name="Gujja S."/>
            <person name="Hansen M."/>
            <person name="Howarth C."/>
            <person name="Imamovic A."/>
            <person name="Ireland A."/>
            <person name="Larimer J."/>
            <person name="McCowan C."/>
            <person name="Murphy C."/>
            <person name="Pearson M."/>
            <person name="Poon T.W."/>
            <person name="Priest M."/>
            <person name="Roberts A."/>
            <person name="Saif S."/>
            <person name="Shea T."/>
            <person name="Sisk P."/>
            <person name="Sykes S."/>
            <person name="Wortman J."/>
            <person name="Nusbaum C."/>
            <person name="Birren B."/>
        </authorList>
    </citation>
    <scope>NUCLEOTIDE SEQUENCE [LARGE SCALE GENOMIC DNA]</scope>
    <source>
        <strain evidence="5">Epiroticus2</strain>
    </source>
</reference>
<feature type="compositionally biased region" description="Basic and acidic residues" evidence="2">
    <location>
        <begin position="1"/>
        <end position="25"/>
    </location>
</feature>
<dbReference type="GO" id="GO:0003682">
    <property type="term" value="F:chromatin binding"/>
    <property type="evidence" value="ECO:0007669"/>
    <property type="project" value="InterPro"/>
</dbReference>
<evidence type="ECO:0000313" key="4">
    <source>
        <dbReference type="EnsemblMetazoa" id="AEPI003681-PA"/>
    </source>
</evidence>
<proteinExistence type="inferred from homology"/>
<evidence type="ECO:0000256" key="2">
    <source>
        <dbReference type="SAM" id="MobiDB-lite"/>
    </source>
</evidence>
<evidence type="ECO:0000313" key="5">
    <source>
        <dbReference type="Proteomes" id="UP000075885"/>
    </source>
</evidence>
<dbReference type="VEuPathDB" id="VectorBase:AEPI003681"/>
<accession>A0A182P9S7</accession>
<organism evidence="4 5">
    <name type="scientific">Anopheles epiroticus</name>
    <dbReference type="NCBI Taxonomy" id="199890"/>
    <lineage>
        <taxon>Eukaryota</taxon>
        <taxon>Metazoa</taxon>
        <taxon>Ecdysozoa</taxon>
        <taxon>Arthropoda</taxon>
        <taxon>Hexapoda</taxon>
        <taxon>Insecta</taxon>
        <taxon>Pterygota</taxon>
        <taxon>Neoptera</taxon>
        <taxon>Endopterygota</taxon>
        <taxon>Diptera</taxon>
        <taxon>Nematocera</taxon>
        <taxon>Culicoidea</taxon>
        <taxon>Culicidae</taxon>
        <taxon>Anophelinae</taxon>
        <taxon>Anopheles</taxon>
    </lineage>
</organism>
<dbReference type="GO" id="GO:0005634">
    <property type="term" value="C:nucleus"/>
    <property type="evidence" value="ECO:0007669"/>
    <property type="project" value="TreeGrafter"/>
</dbReference>
<feature type="region of interest" description="Disordered" evidence="2">
    <location>
        <begin position="1"/>
        <end position="196"/>
    </location>
</feature>
<keyword evidence="5" id="KW-1185">Reference proteome</keyword>
<dbReference type="GO" id="GO:0010468">
    <property type="term" value="P:regulation of gene expression"/>
    <property type="evidence" value="ECO:0007669"/>
    <property type="project" value="TreeGrafter"/>
</dbReference>
<name>A0A182P9S7_9DIPT</name>
<feature type="compositionally biased region" description="Low complexity" evidence="2">
    <location>
        <begin position="161"/>
        <end position="172"/>
    </location>
</feature>
<dbReference type="AlphaFoldDB" id="A0A182P9S7"/>
<protein>
    <recommendedName>
        <fullName evidence="3">NF-kappa-B-activating protein C-terminal domain-containing protein</fullName>
    </recommendedName>
</protein>
<dbReference type="EnsemblMetazoa" id="AEPI003681-RA">
    <property type="protein sequence ID" value="AEPI003681-PA"/>
    <property type="gene ID" value="AEPI003681"/>
</dbReference>
<dbReference type="InterPro" id="IPR040466">
    <property type="entry name" value="NKAP"/>
</dbReference>
<evidence type="ECO:0000256" key="1">
    <source>
        <dbReference type="ARBA" id="ARBA00009313"/>
    </source>
</evidence>
<dbReference type="Proteomes" id="UP000075885">
    <property type="component" value="Unassembled WGS sequence"/>
</dbReference>
<dbReference type="Pfam" id="PF06047">
    <property type="entry name" value="Nkap_C"/>
    <property type="match status" value="1"/>
</dbReference>
<feature type="compositionally biased region" description="Low complexity" evidence="2">
    <location>
        <begin position="121"/>
        <end position="136"/>
    </location>
</feature>
<feature type="compositionally biased region" description="Basic residues" evidence="2">
    <location>
        <begin position="71"/>
        <end position="117"/>
    </location>
</feature>
<sequence>MHDMYESHDSQRNVDRSFRRSNRDPVDDDFMQSRRLQREIIGTEGAPEAWGDSPSEGNSSDEELAPSKGGTAKHKKGKAKGKEKKKTSKHKKDKKKKKSSKKSKKSKSSKKKKRKAKKVESSSSSDPSSSSDSSSGAEEEEEWVEKSEAIAHAVGRGGEGSAAQATGSSQARSVEEDGDNVVGPVKTSGNLSQKDFGRALLPGEGAAMAAYVTEGKRIPRRGEIGLTSDEIANFEQVGYVMSGSRHRRMEAVRIRKENQIYSADEKRALAMFSKEERQKRENKILTQFKEMISAKLSENKK</sequence>
<comment type="similarity">
    <text evidence="1">Belongs to the NKAP family.</text>
</comment>
<feature type="domain" description="NF-kappa-B-activating protein C-terminal" evidence="3">
    <location>
        <begin position="194"/>
        <end position="293"/>
    </location>
</feature>
<dbReference type="PANTHER" id="PTHR13087">
    <property type="entry name" value="NF-KAPPA B ACTIVATING PROTEIN"/>
    <property type="match status" value="1"/>
</dbReference>
<dbReference type="PANTHER" id="PTHR13087:SF0">
    <property type="entry name" value="NFKB ACTIVATING PROTEIN LIKE"/>
    <property type="match status" value="1"/>
</dbReference>
<dbReference type="InterPro" id="IPR009269">
    <property type="entry name" value="NKAP_C"/>
</dbReference>
<dbReference type="STRING" id="199890.A0A182P9S7"/>
<evidence type="ECO:0000259" key="3">
    <source>
        <dbReference type="Pfam" id="PF06047"/>
    </source>
</evidence>
<reference evidence="4" key="2">
    <citation type="submission" date="2020-05" db="UniProtKB">
        <authorList>
            <consortium name="EnsemblMetazoa"/>
        </authorList>
    </citation>
    <scope>IDENTIFICATION</scope>
    <source>
        <strain evidence="4">Epiroticus2</strain>
    </source>
</reference>